<evidence type="ECO:0000256" key="1">
    <source>
        <dbReference type="ARBA" id="ARBA00022527"/>
    </source>
</evidence>
<gene>
    <name evidence="8" type="primary">LOC112493613</name>
</gene>
<dbReference type="SUPFAM" id="SSF56112">
    <property type="entry name" value="Protein kinase-like (PK-like)"/>
    <property type="match status" value="1"/>
</dbReference>
<accession>A0AAJ7RB62</accession>
<dbReference type="PANTHER" id="PTHR24351">
    <property type="entry name" value="RIBOSOMAL PROTEIN S6 KINASE"/>
    <property type="match status" value="1"/>
</dbReference>
<proteinExistence type="predicted"/>
<dbReference type="RefSeq" id="XP_024937720.1">
    <property type="nucleotide sequence ID" value="XM_025081952.1"/>
</dbReference>
<dbReference type="InterPro" id="IPR000961">
    <property type="entry name" value="AGC-kinase_C"/>
</dbReference>
<evidence type="ECO:0000256" key="2">
    <source>
        <dbReference type="ARBA" id="ARBA00022679"/>
    </source>
</evidence>
<dbReference type="Gene3D" id="1.10.510.10">
    <property type="entry name" value="Transferase(Phosphotransferase) domain 1"/>
    <property type="match status" value="1"/>
</dbReference>
<evidence type="ECO:0000313" key="8">
    <source>
        <dbReference type="RefSeq" id="XP_024937720.1"/>
    </source>
</evidence>
<evidence type="ECO:0000259" key="6">
    <source>
        <dbReference type="PROSITE" id="PS51285"/>
    </source>
</evidence>
<evidence type="ECO:0000256" key="3">
    <source>
        <dbReference type="ARBA" id="ARBA00022741"/>
    </source>
</evidence>
<keyword evidence="2" id="KW-0808">Transferase</keyword>
<keyword evidence="5" id="KW-0067">ATP-binding</keyword>
<keyword evidence="7" id="KW-1185">Reference proteome</keyword>
<dbReference type="Gene3D" id="3.30.200.20">
    <property type="entry name" value="Phosphorylase Kinase, domain 1"/>
    <property type="match status" value="1"/>
</dbReference>
<evidence type="ECO:0000256" key="5">
    <source>
        <dbReference type="ARBA" id="ARBA00022840"/>
    </source>
</evidence>
<dbReference type="GeneID" id="112493613"/>
<dbReference type="InterPro" id="IPR011009">
    <property type="entry name" value="Kinase-like_dom_sf"/>
</dbReference>
<keyword evidence="3" id="KW-0547">Nucleotide-binding</keyword>
<dbReference type="Pfam" id="PF00433">
    <property type="entry name" value="Pkinase_C"/>
    <property type="match status" value="1"/>
</dbReference>
<reference evidence="8" key="1">
    <citation type="submission" date="2025-08" db="UniProtKB">
        <authorList>
            <consortium name="RefSeq"/>
        </authorList>
    </citation>
    <scope>IDENTIFICATION</scope>
</reference>
<keyword evidence="4" id="KW-0418">Kinase</keyword>
<dbReference type="PROSITE" id="PS51285">
    <property type="entry name" value="AGC_KINASE_CTER"/>
    <property type="match status" value="1"/>
</dbReference>
<evidence type="ECO:0000313" key="7">
    <source>
        <dbReference type="Proteomes" id="UP000694920"/>
    </source>
</evidence>
<keyword evidence="1" id="KW-0723">Serine/threonine-protein kinase</keyword>
<dbReference type="KEGG" id="ccin:112493613"/>
<dbReference type="GO" id="GO:0005524">
    <property type="term" value="F:ATP binding"/>
    <property type="evidence" value="ECO:0007669"/>
    <property type="project" value="UniProtKB-KW"/>
</dbReference>
<organism evidence="7 8">
    <name type="scientific">Cephus cinctus</name>
    <name type="common">Wheat stem sawfly</name>
    <dbReference type="NCBI Taxonomy" id="211228"/>
    <lineage>
        <taxon>Eukaryota</taxon>
        <taxon>Metazoa</taxon>
        <taxon>Ecdysozoa</taxon>
        <taxon>Arthropoda</taxon>
        <taxon>Hexapoda</taxon>
        <taxon>Insecta</taxon>
        <taxon>Pterygota</taxon>
        <taxon>Neoptera</taxon>
        <taxon>Endopterygota</taxon>
        <taxon>Hymenoptera</taxon>
        <taxon>Cephoidea</taxon>
        <taxon>Cephidae</taxon>
        <taxon>Cephus</taxon>
    </lineage>
</organism>
<feature type="domain" description="AGC-kinase C-terminal" evidence="6">
    <location>
        <begin position="77"/>
        <end position="144"/>
    </location>
</feature>
<protein>
    <submittedName>
        <fullName evidence="8">Protein kinase C zeta type-like</fullName>
    </submittedName>
</protein>
<dbReference type="SMART" id="SM00133">
    <property type="entry name" value="S_TK_X"/>
    <property type="match status" value="1"/>
</dbReference>
<dbReference type="Proteomes" id="UP000694920">
    <property type="component" value="Unplaced"/>
</dbReference>
<evidence type="ECO:0000256" key="4">
    <source>
        <dbReference type="ARBA" id="ARBA00022777"/>
    </source>
</evidence>
<name>A0AAJ7RB62_CEPCN</name>
<dbReference type="GO" id="GO:0004674">
    <property type="term" value="F:protein serine/threonine kinase activity"/>
    <property type="evidence" value="ECO:0007669"/>
    <property type="project" value="UniProtKB-KW"/>
</dbReference>
<sequence>MLAGCNPFDVFQEDDDVDIDETIYRRIVTKSSLNYKWWMTSDSVDVIEKFLQLDPSKRLGCQQPDGFEELKRHDFFKAFNFHQLYCRCVTPPMIPKLMDENDVSNFSSSFTEQAPVLETDYPCETEVIDQSLFVGFDCVNTCYT</sequence>
<dbReference type="InterPro" id="IPR017892">
    <property type="entry name" value="Pkinase_C"/>
</dbReference>
<dbReference type="AlphaFoldDB" id="A0AAJ7RB62"/>